<dbReference type="EMBL" id="GL882989">
    <property type="protein sequence ID" value="EGF75831.1"/>
    <property type="molecule type" value="Genomic_DNA"/>
</dbReference>
<proteinExistence type="predicted"/>
<dbReference type="InParanoid" id="F4PG10"/>
<name>F4PG10_BATDJ</name>
<dbReference type="Proteomes" id="UP000007241">
    <property type="component" value="Unassembled WGS sequence"/>
</dbReference>
<sequence>MNRTFISLAHSVMKKLNIGHSLEYEKYIRGHTNEETTNIYIDVPQERVDFLTKQLFRRGSFGYIPDLFAKLLYGKENSFETRTDQIMEIKRAIGGPKDLENIAGFMNLIEQETKLVEDILSDMDEQELWDTYHKIETNQMSGKEEFFQCLVSQTGCVYPGKRCSECLLSIPNFYALSTISSRILSLIVEFNNEFKDETLPAEKTRLANTLHMNLRHFQSAMEKFGKDEVYKFLNIESEVFKKALQSLPDNKDYLTI</sequence>
<accession>F4PG10</accession>
<reference evidence="1 2" key="1">
    <citation type="submission" date="2009-12" db="EMBL/GenBank/DDBJ databases">
        <title>The draft genome of Batrachochytrium dendrobatidis.</title>
        <authorList>
            <consortium name="US DOE Joint Genome Institute (JGI-PGF)"/>
            <person name="Kuo A."/>
            <person name="Salamov A."/>
            <person name="Schmutz J."/>
            <person name="Lucas S."/>
            <person name="Pitluck S."/>
            <person name="Rosenblum E."/>
            <person name="Stajich J."/>
            <person name="Eisen M."/>
            <person name="Grigoriev I.V."/>
        </authorList>
    </citation>
    <scope>NUCLEOTIDE SEQUENCE [LARGE SCALE GENOMIC DNA]</scope>
    <source>
        <strain evidence="2">JAM81 / FGSC 10211</strain>
    </source>
</reference>
<gene>
    <name evidence="1" type="ORF">BATDEDRAFT_29036</name>
</gene>
<evidence type="ECO:0000313" key="2">
    <source>
        <dbReference type="Proteomes" id="UP000007241"/>
    </source>
</evidence>
<dbReference type="HOGENOM" id="CLU_1085808_0_0_1"/>
<keyword evidence="2" id="KW-1185">Reference proteome</keyword>
<evidence type="ECO:0000313" key="1">
    <source>
        <dbReference type="EMBL" id="EGF75831.1"/>
    </source>
</evidence>
<protein>
    <submittedName>
        <fullName evidence="1">Uncharacterized protein</fullName>
    </submittedName>
</protein>
<organism evidence="1 2">
    <name type="scientific">Batrachochytrium dendrobatidis (strain JAM81 / FGSC 10211)</name>
    <name type="common">Frog chytrid fungus</name>
    <dbReference type="NCBI Taxonomy" id="684364"/>
    <lineage>
        <taxon>Eukaryota</taxon>
        <taxon>Fungi</taxon>
        <taxon>Fungi incertae sedis</taxon>
        <taxon>Chytridiomycota</taxon>
        <taxon>Chytridiomycota incertae sedis</taxon>
        <taxon>Chytridiomycetes</taxon>
        <taxon>Rhizophydiales</taxon>
        <taxon>Rhizophydiales incertae sedis</taxon>
        <taxon>Batrachochytrium</taxon>
    </lineage>
</organism>
<dbReference type="GeneID" id="18239854"/>
<dbReference type="RefSeq" id="XP_006683543.1">
    <property type="nucleotide sequence ID" value="XM_006683480.1"/>
</dbReference>
<dbReference type="AlphaFoldDB" id="F4PG10"/>